<dbReference type="SMART" id="SM01086">
    <property type="entry name" value="ClpB_D2-small"/>
    <property type="match status" value="1"/>
</dbReference>
<comment type="subunit">
    <text evidence="6">Homohexamer. The oligomerization is ATP-dependent.</text>
</comment>
<dbReference type="InterPro" id="IPR003593">
    <property type="entry name" value="AAA+_ATPase"/>
</dbReference>
<evidence type="ECO:0000256" key="1">
    <source>
        <dbReference type="ARBA" id="ARBA00008675"/>
    </source>
</evidence>
<evidence type="ECO:0000259" key="9">
    <source>
        <dbReference type="SMART" id="SM00382"/>
    </source>
</evidence>
<name>A0A0G1RRZ5_9BACT</name>
<dbReference type="InterPro" id="IPR001270">
    <property type="entry name" value="ClpA/B"/>
</dbReference>
<dbReference type="EMBL" id="LCMI01000008">
    <property type="protein sequence ID" value="KKU32708.1"/>
    <property type="molecule type" value="Genomic_DNA"/>
</dbReference>
<dbReference type="Pfam" id="PF10431">
    <property type="entry name" value="ClpB_D2-small"/>
    <property type="match status" value="1"/>
</dbReference>
<dbReference type="PRINTS" id="PR00300">
    <property type="entry name" value="CLPPROTEASEA"/>
</dbReference>
<dbReference type="FunFam" id="3.40.50.300:FF:000010">
    <property type="entry name" value="Chaperone clpB 1, putative"/>
    <property type="match status" value="1"/>
</dbReference>
<dbReference type="CDD" id="cd19499">
    <property type="entry name" value="RecA-like_ClpB_Hsp104-like"/>
    <property type="match status" value="1"/>
</dbReference>
<dbReference type="FunFam" id="3.40.50.300:FF:000120">
    <property type="entry name" value="ATP-dependent chaperone ClpB"/>
    <property type="match status" value="1"/>
</dbReference>
<reference evidence="11 12" key="1">
    <citation type="journal article" date="2015" name="Nature">
        <title>rRNA introns, odd ribosomes, and small enigmatic genomes across a large radiation of phyla.</title>
        <authorList>
            <person name="Brown C.T."/>
            <person name="Hug L.A."/>
            <person name="Thomas B.C."/>
            <person name="Sharon I."/>
            <person name="Castelle C.J."/>
            <person name="Singh A."/>
            <person name="Wilkins M.J."/>
            <person name="Williams K.H."/>
            <person name="Banfield J.F."/>
        </authorList>
    </citation>
    <scope>NUCLEOTIDE SEQUENCE [LARGE SCALE GENOMIC DNA]</scope>
</reference>
<dbReference type="Pfam" id="PF17871">
    <property type="entry name" value="AAA_lid_9"/>
    <property type="match status" value="1"/>
</dbReference>
<dbReference type="PANTHER" id="PTHR11638">
    <property type="entry name" value="ATP-DEPENDENT CLP PROTEASE"/>
    <property type="match status" value="1"/>
</dbReference>
<proteinExistence type="inferred from homology"/>
<dbReference type="InterPro" id="IPR041546">
    <property type="entry name" value="ClpA/ClpB_AAA_lid"/>
</dbReference>
<dbReference type="Pfam" id="PF00004">
    <property type="entry name" value="AAA"/>
    <property type="match status" value="1"/>
</dbReference>
<keyword evidence="8" id="KW-0175">Coiled coil</keyword>
<gene>
    <name evidence="11" type="ORF">UX47_C0008G0065</name>
</gene>
<dbReference type="PROSITE" id="PS00870">
    <property type="entry name" value="CLPAB_1"/>
    <property type="match status" value="1"/>
</dbReference>
<dbReference type="InterPro" id="IPR018368">
    <property type="entry name" value="ClpA/B_CS1"/>
</dbReference>
<dbReference type="GO" id="GO:0005737">
    <property type="term" value="C:cytoplasm"/>
    <property type="evidence" value="ECO:0007669"/>
    <property type="project" value="TreeGrafter"/>
</dbReference>
<dbReference type="GO" id="GO:0016887">
    <property type="term" value="F:ATP hydrolysis activity"/>
    <property type="evidence" value="ECO:0007669"/>
    <property type="project" value="InterPro"/>
</dbReference>
<feature type="coiled-coil region" evidence="8">
    <location>
        <begin position="325"/>
        <end position="352"/>
    </location>
</feature>
<dbReference type="SMART" id="SM00382">
    <property type="entry name" value="AAA"/>
    <property type="match status" value="2"/>
</dbReference>
<dbReference type="AlphaFoldDB" id="A0A0G1RRZ5"/>
<keyword evidence="5 7" id="KW-0143">Chaperone</keyword>
<evidence type="ECO:0000259" key="10">
    <source>
        <dbReference type="SMART" id="SM01086"/>
    </source>
</evidence>
<feature type="domain" description="Clp ATPase C-terminal" evidence="10">
    <location>
        <begin position="620"/>
        <end position="709"/>
    </location>
</feature>
<sequence length="710" mass="79530">MENPFQSQDEGNLLEKFTINLTDKARAHKLDPVIGRDMEIRRVMQVLSRRTKNNPVLIGDPGVGKTALVEGLANRIADGDVPDSIKDKDILVLDMASILAGASYRGEFEQRMKGIVDEVKKGEGRYILFIDELHTLVGAGSAEGAVDAANILKPALARGELHLIGATTIDEYRKHIEKDAALERRFQPILVEEPSQEDSVAILRGIKEKYEIHHKLRISDDALVAAVNLSVRYLPDRFLPDKAIDLIDEAASSLKIEIESMPAELDLLKRKIIQIEIELAALKKENTDSAKSRREILEKDREDKKDLAGRIEISWKNQKGIIEEINKIQSEIDQTKIKLDVAEKEIRLEEAAQLKYGTLPKLQAKLNEKQKEWGNIKPEDRVLQLEVDTEDIAKVISRWAGIPVTRLLGSESSKLINLEKELVKRVIGQDKAIKSVANAVRRSRAGISDEDKPIASFLFLGPTGVGKTETAKALAQELFGDEKSLIRIDMTEYTESHSIARLIGAPPGYVGYEEGGQLTEAVRRKPYSVLLFDEIEKAHPQIFSAFLQILDDGRLTDGRGHTVNFKNTVIIMTSNLGGSFVVDDKMDEADVEAKMFVTLRENFRPEFLNRIDQIITFKRLGKDEVAKIVEIQLGELSLRLAEKGFNIIFDKSVNDYVTLFGFDKIYGARPVKRVIQNKIEDELALQIIEGRLPTGQIITVGIKDGRLSVK</sequence>
<feature type="domain" description="AAA+ ATPase" evidence="9">
    <location>
        <begin position="51"/>
        <end position="196"/>
    </location>
</feature>
<dbReference type="InterPro" id="IPR028299">
    <property type="entry name" value="ClpA/B_CS2"/>
</dbReference>
<dbReference type="PATRIC" id="fig|1618381.3.peg.1031"/>
<dbReference type="Gene3D" id="3.40.50.300">
    <property type="entry name" value="P-loop containing nucleotide triphosphate hydrolases"/>
    <property type="match status" value="3"/>
</dbReference>
<dbReference type="PANTHER" id="PTHR11638:SF175">
    <property type="entry name" value="ATP-DEPENDENT CLP PROTEASE, ATP-BINDING SUBUNIT CLPC"/>
    <property type="match status" value="1"/>
</dbReference>
<feature type="domain" description="AAA+ ATPase" evidence="9">
    <location>
        <begin position="453"/>
        <end position="621"/>
    </location>
</feature>
<dbReference type="Pfam" id="PF07724">
    <property type="entry name" value="AAA_2"/>
    <property type="match status" value="1"/>
</dbReference>
<dbReference type="PROSITE" id="PS00871">
    <property type="entry name" value="CLPAB_2"/>
    <property type="match status" value="1"/>
</dbReference>
<evidence type="ECO:0000256" key="7">
    <source>
        <dbReference type="RuleBase" id="RU004432"/>
    </source>
</evidence>
<evidence type="ECO:0000313" key="11">
    <source>
        <dbReference type="EMBL" id="KKU32708.1"/>
    </source>
</evidence>
<dbReference type="GO" id="GO:0034605">
    <property type="term" value="P:cellular response to heat"/>
    <property type="evidence" value="ECO:0007669"/>
    <property type="project" value="TreeGrafter"/>
</dbReference>
<dbReference type="Gene3D" id="1.10.8.60">
    <property type="match status" value="1"/>
</dbReference>
<evidence type="ECO:0000256" key="2">
    <source>
        <dbReference type="ARBA" id="ARBA00022737"/>
    </source>
</evidence>
<evidence type="ECO:0000256" key="4">
    <source>
        <dbReference type="ARBA" id="ARBA00022840"/>
    </source>
</evidence>
<dbReference type="InterPro" id="IPR003959">
    <property type="entry name" value="ATPase_AAA_core"/>
</dbReference>
<dbReference type="GO" id="GO:0005524">
    <property type="term" value="F:ATP binding"/>
    <property type="evidence" value="ECO:0007669"/>
    <property type="project" value="UniProtKB-KW"/>
</dbReference>
<keyword evidence="3 7" id="KW-0547">Nucleotide-binding</keyword>
<evidence type="ECO:0000256" key="3">
    <source>
        <dbReference type="ARBA" id="ARBA00022741"/>
    </source>
</evidence>
<keyword evidence="2" id="KW-0677">Repeat</keyword>
<dbReference type="InterPro" id="IPR050130">
    <property type="entry name" value="ClpA_ClpB"/>
</dbReference>
<organism evidence="11 12">
    <name type="scientific">Candidatus Collierbacteria bacterium GW2011_GWA2_46_26</name>
    <dbReference type="NCBI Taxonomy" id="1618381"/>
    <lineage>
        <taxon>Bacteria</taxon>
        <taxon>Candidatus Collieribacteriota</taxon>
    </lineage>
</organism>
<comment type="caution">
    <text evidence="11">The sequence shown here is derived from an EMBL/GenBank/DDBJ whole genome shotgun (WGS) entry which is preliminary data.</text>
</comment>
<dbReference type="InterPro" id="IPR027417">
    <property type="entry name" value="P-loop_NTPase"/>
</dbReference>
<keyword evidence="4 7" id="KW-0067">ATP-binding</keyword>
<evidence type="ECO:0000256" key="5">
    <source>
        <dbReference type="ARBA" id="ARBA00023186"/>
    </source>
</evidence>
<accession>A0A0G1RRZ5</accession>
<protein>
    <submittedName>
        <fullName evidence="11">ATP-dependent chaperone ClpB</fullName>
    </submittedName>
</protein>
<dbReference type="Proteomes" id="UP000034794">
    <property type="component" value="Unassembled WGS sequence"/>
</dbReference>
<dbReference type="CDD" id="cd00009">
    <property type="entry name" value="AAA"/>
    <property type="match status" value="1"/>
</dbReference>
<dbReference type="FunFam" id="3.40.50.300:FF:000025">
    <property type="entry name" value="ATP-dependent Clp protease subunit"/>
    <property type="match status" value="1"/>
</dbReference>
<comment type="similarity">
    <text evidence="1 7">Belongs to the ClpA/ClpB family.</text>
</comment>
<evidence type="ECO:0000313" key="12">
    <source>
        <dbReference type="Proteomes" id="UP000034794"/>
    </source>
</evidence>
<dbReference type="SUPFAM" id="SSF52540">
    <property type="entry name" value="P-loop containing nucleoside triphosphate hydrolases"/>
    <property type="match status" value="2"/>
</dbReference>
<evidence type="ECO:0000256" key="8">
    <source>
        <dbReference type="SAM" id="Coils"/>
    </source>
</evidence>
<dbReference type="InterPro" id="IPR019489">
    <property type="entry name" value="Clp_ATPase_C"/>
</dbReference>
<evidence type="ECO:0000256" key="6">
    <source>
        <dbReference type="ARBA" id="ARBA00026057"/>
    </source>
</evidence>